<reference evidence="1 2" key="1">
    <citation type="submission" date="2016-07" db="EMBL/GenBank/DDBJ databases">
        <title>Draft genome of the white-rot fungus Obba rivulosa 3A-2.</title>
        <authorList>
            <consortium name="DOE Joint Genome Institute"/>
            <person name="Miettinen O."/>
            <person name="Riley R."/>
            <person name="Acob R."/>
            <person name="Barry K."/>
            <person name="Cullen D."/>
            <person name="De Vries R."/>
            <person name="Hainaut M."/>
            <person name="Hatakka A."/>
            <person name="Henrissat B."/>
            <person name="Hilden K."/>
            <person name="Kuo R."/>
            <person name="Labutti K."/>
            <person name="Lipzen A."/>
            <person name="Makela M.R."/>
            <person name="Sandor L."/>
            <person name="Spatafora J.W."/>
            <person name="Grigoriev I.V."/>
            <person name="Hibbett D.S."/>
        </authorList>
    </citation>
    <scope>NUCLEOTIDE SEQUENCE [LARGE SCALE GENOMIC DNA]</scope>
    <source>
        <strain evidence="1 2">3A-2</strain>
    </source>
</reference>
<dbReference type="AlphaFoldDB" id="A0A8E2ATC4"/>
<sequence>MIEPFSKDRYMLLGSRQPSEDAIFNVHTLDAPCSHVKIFCVSCPFHALDVEHSLSAIPVHLQSKPRAICQQVKRIHSKGTMSCVLRRNAQPRDGARWCAFPDRVGPDGSLFESLRSRLAFPQIVHQCPRYDPPCSDEQFISRPLRHMSGFKYYLATTRNFLLGNHNVFSIRALHASHRALILSKSVEMAGCIVILYYVT</sequence>
<evidence type="ECO:0000313" key="2">
    <source>
        <dbReference type="Proteomes" id="UP000250043"/>
    </source>
</evidence>
<protein>
    <submittedName>
        <fullName evidence="1">Uncharacterized protein</fullName>
    </submittedName>
</protein>
<accession>A0A8E2ATC4</accession>
<evidence type="ECO:0000313" key="1">
    <source>
        <dbReference type="EMBL" id="OCH87629.1"/>
    </source>
</evidence>
<dbReference type="Proteomes" id="UP000250043">
    <property type="component" value="Unassembled WGS sequence"/>
</dbReference>
<dbReference type="EMBL" id="KV722478">
    <property type="protein sequence ID" value="OCH87629.1"/>
    <property type="molecule type" value="Genomic_DNA"/>
</dbReference>
<proteinExistence type="predicted"/>
<name>A0A8E2ATC4_9APHY</name>
<keyword evidence="2" id="KW-1185">Reference proteome</keyword>
<organism evidence="1 2">
    <name type="scientific">Obba rivulosa</name>
    <dbReference type="NCBI Taxonomy" id="1052685"/>
    <lineage>
        <taxon>Eukaryota</taxon>
        <taxon>Fungi</taxon>
        <taxon>Dikarya</taxon>
        <taxon>Basidiomycota</taxon>
        <taxon>Agaricomycotina</taxon>
        <taxon>Agaricomycetes</taxon>
        <taxon>Polyporales</taxon>
        <taxon>Gelatoporiaceae</taxon>
        <taxon>Obba</taxon>
    </lineage>
</organism>
<gene>
    <name evidence="1" type="ORF">OBBRIDRAFT_138705</name>
</gene>